<name>A0A392Q1W0_9FABA</name>
<feature type="non-terminal residue" evidence="1">
    <location>
        <position position="1"/>
    </location>
</feature>
<keyword evidence="2" id="KW-1185">Reference proteome</keyword>
<proteinExistence type="predicted"/>
<evidence type="ECO:0000313" key="1">
    <source>
        <dbReference type="EMBL" id="MCI18393.1"/>
    </source>
</evidence>
<dbReference type="AlphaFoldDB" id="A0A392Q1W0"/>
<sequence>AYPTVSCLGLIGTTPALLVRPTVGLMPTTELKLEGHKMEPSVSVPSDTVTKFAATDIADPLLEPHGLPNVYGFCTTQVYV</sequence>
<dbReference type="EMBL" id="LXQA010109926">
    <property type="protein sequence ID" value="MCI18393.1"/>
    <property type="molecule type" value="Genomic_DNA"/>
</dbReference>
<reference evidence="1 2" key="1">
    <citation type="journal article" date="2018" name="Front. Plant Sci.">
        <title>Red Clover (Trifolium pratense) and Zigzag Clover (T. medium) - A Picture of Genomic Similarities and Differences.</title>
        <authorList>
            <person name="Dluhosova J."/>
            <person name="Istvanek J."/>
            <person name="Nedelnik J."/>
            <person name="Repkova J."/>
        </authorList>
    </citation>
    <scope>NUCLEOTIDE SEQUENCE [LARGE SCALE GENOMIC DNA]</scope>
    <source>
        <strain evidence="2">cv. 10/8</strain>
        <tissue evidence="1">Leaf</tissue>
    </source>
</reference>
<evidence type="ECO:0000313" key="2">
    <source>
        <dbReference type="Proteomes" id="UP000265520"/>
    </source>
</evidence>
<dbReference type="Proteomes" id="UP000265520">
    <property type="component" value="Unassembled WGS sequence"/>
</dbReference>
<organism evidence="1 2">
    <name type="scientific">Trifolium medium</name>
    <dbReference type="NCBI Taxonomy" id="97028"/>
    <lineage>
        <taxon>Eukaryota</taxon>
        <taxon>Viridiplantae</taxon>
        <taxon>Streptophyta</taxon>
        <taxon>Embryophyta</taxon>
        <taxon>Tracheophyta</taxon>
        <taxon>Spermatophyta</taxon>
        <taxon>Magnoliopsida</taxon>
        <taxon>eudicotyledons</taxon>
        <taxon>Gunneridae</taxon>
        <taxon>Pentapetalae</taxon>
        <taxon>rosids</taxon>
        <taxon>fabids</taxon>
        <taxon>Fabales</taxon>
        <taxon>Fabaceae</taxon>
        <taxon>Papilionoideae</taxon>
        <taxon>50 kb inversion clade</taxon>
        <taxon>NPAAA clade</taxon>
        <taxon>Hologalegina</taxon>
        <taxon>IRL clade</taxon>
        <taxon>Trifolieae</taxon>
        <taxon>Trifolium</taxon>
    </lineage>
</organism>
<comment type="caution">
    <text evidence="1">The sequence shown here is derived from an EMBL/GenBank/DDBJ whole genome shotgun (WGS) entry which is preliminary data.</text>
</comment>
<accession>A0A392Q1W0</accession>
<protein>
    <submittedName>
        <fullName evidence="1">Uncharacterized protein</fullName>
    </submittedName>
</protein>